<sequence length="130" mass="13298">MRSLVGSGTSSYSGCGCVTHGGDRAFSISRAHTGGMLGSAAPAAISTIAIANCITPTASAMQWHTWMPKIIPPHESHQGPIDDVAGGALRLAEKLVATRDRRAQRGAKVVEPDVGVGLHEDGALAGALDD</sequence>
<evidence type="ECO:0000313" key="2">
    <source>
        <dbReference type="Proteomes" id="UP000092600"/>
    </source>
</evidence>
<proteinExistence type="predicted"/>
<dbReference type="AlphaFoldDB" id="A0A199V165"/>
<dbReference type="EMBL" id="LSRQ01003765">
    <property type="protein sequence ID" value="OAY70822.1"/>
    <property type="molecule type" value="Genomic_DNA"/>
</dbReference>
<dbReference type="Proteomes" id="UP000092600">
    <property type="component" value="Unassembled WGS sequence"/>
</dbReference>
<gene>
    <name evidence="1" type="ORF">ACMD2_09174</name>
</gene>
<organism evidence="1 2">
    <name type="scientific">Ananas comosus</name>
    <name type="common">Pineapple</name>
    <name type="synonym">Ananas ananas</name>
    <dbReference type="NCBI Taxonomy" id="4615"/>
    <lineage>
        <taxon>Eukaryota</taxon>
        <taxon>Viridiplantae</taxon>
        <taxon>Streptophyta</taxon>
        <taxon>Embryophyta</taxon>
        <taxon>Tracheophyta</taxon>
        <taxon>Spermatophyta</taxon>
        <taxon>Magnoliopsida</taxon>
        <taxon>Liliopsida</taxon>
        <taxon>Poales</taxon>
        <taxon>Bromeliaceae</taxon>
        <taxon>Bromelioideae</taxon>
        <taxon>Ananas</taxon>
    </lineage>
</organism>
<evidence type="ECO:0000313" key="1">
    <source>
        <dbReference type="EMBL" id="OAY70822.1"/>
    </source>
</evidence>
<reference evidence="1 2" key="1">
    <citation type="journal article" date="2016" name="DNA Res.">
        <title>The draft genome of MD-2 pineapple using hybrid error correction of long reads.</title>
        <authorList>
            <person name="Redwan R.M."/>
            <person name="Saidin A."/>
            <person name="Kumar S.V."/>
        </authorList>
    </citation>
    <scope>NUCLEOTIDE SEQUENCE [LARGE SCALE GENOMIC DNA]</scope>
    <source>
        <strain evidence="2">cv. MD2</strain>
        <tissue evidence="1">Leaf</tissue>
    </source>
</reference>
<comment type="caution">
    <text evidence="1">The sequence shown here is derived from an EMBL/GenBank/DDBJ whole genome shotgun (WGS) entry which is preliminary data.</text>
</comment>
<name>A0A199V165_ANACO</name>
<dbReference type="PROSITE" id="PS51257">
    <property type="entry name" value="PROKAR_LIPOPROTEIN"/>
    <property type="match status" value="1"/>
</dbReference>
<protein>
    <submittedName>
        <fullName evidence="1">Uncharacterized protein</fullName>
    </submittedName>
</protein>
<accession>A0A199V165</accession>